<reference evidence="11 12" key="1">
    <citation type="submission" date="2010-10" db="EMBL/GenBank/DDBJ databases">
        <title>Complete sequence of Frankia sp. EuI1c.</title>
        <authorList>
            <consortium name="US DOE Joint Genome Institute"/>
            <person name="Lucas S."/>
            <person name="Copeland A."/>
            <person name="Lapidus A."/>
            <person name="Cheng J.-F."/>
            <person name="Bruce D."/>
            <person name="Goodwin L."/>
            <person name="Pitluck S."/>
            <person name="Chertkov O."/>
            <person name="Detter J.C."/>
            <person name="Han C."/>
            <person name="Tapia R."/>
            <person name="Land M."/>
            <person name="Hauser L."/>
            <person name="Jeffries C."/>
            <person name="Kyrpides N."/>
            <person name="Ivanova N."/>
            <person name="Mikhailova N."/>
            <person name="Beauchemin N."/>
            <person name="Sen A."/>
            <person name="Sur S.A."/>
            <person name="Gtari M."/>
            <person name="Wall L."/>
            <person name="Tisa L."/>
            <person name="Woyke T."/>
        </authorList>
    </citation>
    <scope>NUCLEOTIDE SEQUENCE [LARGE SCALE GENOMIC DNA]</scope>
    <source>
        <strain evidence="12">DSM 45817 / CECT 9037 / EuI1c</strain>
    </source>
</reference>
<proteinExistence type="inferred from homology"/>
<dbReference type="AlphaFoldDB" id="E3JCU9"/>
<accession>E3JCU9</accession>
<dbReference type="EMBL" id="CP002299">
    <property type="protein sequence ID" value="ADP79939.1"/>
    <property type="molecule type" value="Genomic_DNA"/>
</dbReference>
<feature type="active site" description="Charge relay system" evidence="5 6">
    <location>
        <position position="192"/>
    </location>
</feature>
<sequence precursor="true">MRSSPTSPPQDRRTGRGRRTRQAALVAALLAVPAAVALPGPANAAAARTYVVVYAGSAQSARAAIATLGGTVVSENAKVGLATITSTDPAFEAKADRNAALVGAAPNSPIGYAVPDAAGTGSTDPGDSFTQKERDSSRAGGAPSHWGPPGKPTPAAEPLAGAQWDMQMIGATTTGSYKSQPGNRGVLVGVIDTGIDGTHPDIAPNFNAKLSRNFVTDIPTDPVSGEEMDGPCEHPSCVDPVNEDDDGHGTHVASTIASPLNGLGIAGVAPNVQLVNIRAGQDAGFFFLKPTIDAITYAGDIGVDVVNMSFYTDPWLFNCTANPADTPQQQAEQRTIITATQRAVGYATAHNVTLIAASGNESTDLDHLSSDDTSPDYPYPQSGTAAHSRVIDNSCLSMPSEAKGVLSVNAVGPSKRLSYFSNYGLTHTTVAAPGGDYDDQYGSATFRTPGNLILAAYPKNVASAVGDIDSAGNPTTPFVIRDDSKGVTSYYQYLQGTSMASPHAVGVAALIVSQLGRPDRAHGGLTLDPKTVTRALEQTATPTACPAANQYPEPQNAGYAPVCQGTVKDNGFYGYGIISAANVAKLR</sequence>
<feature type="active site" description="Charge relay system" evidence="5 6">
    <location>
        <position position="248"/>
    </location>
</feature>
<evidence type="ECO:0000256" key="2">
    <source>
        <dbReference type="ARBA" id="ARBA00022670"/>
    </source>
</evidence>
<organism evidence="11 12">
    <name type="scientific">Pseudofrankia inefficax (strain DSM 45817 / CECT 9037 / DDB 130130 / EuI1c)</name>
    <name type="common">Frankia inefficax</name>
    <dbReference type="NCBI Taxonomy" id="298654"/>
    <lineage>
        <taxon>Bacteria</taxon>
        <taxon>Bacillati</taxon>
        <taxon>Actinomycetota</taxon>
        <taxon>Actinomycetes</taxon>
        <taxon>Frankiales</taxon>
        <taxon>Frankiaceae</taxon>
        <taxon>Pseudofrankia</taxon>
    </lineage>
</organism>
<feature type="region of interest" description="Disordered" evidence="8">
    <location>
        <begin position="362"/>
        <end position="385"/>
    </location>
</feature>
<keyword evidence="12" id="KW-1185">Reference proteome</keyword>
<evidence type="ECO:0000256" key="5">
    <source>
        <dbReference type="PIRSR" id="PIRSR615500-1"/>
    </source>
</evidence>
<dbReference type="InterPro" id="IPR015500">
    <property type="entry name" value="Peptidase_S8_subtilisin-rel"/>
</dbReference>
<keyword evidence="9" id="KW-0732">Signal</keyword>
<evidence type="ECO:0000256" key="6">
    <source>
        <dbReference type="PROSITE-ProRule" id="PRU01240"/>
    </source>
</evidence>
<comment type="similarity">
    <text evidence="1 6 7">Belongs to the peptidase S8 family.</text>
</comment>
<dbReference type="InterPro" id="IPR000209">
    <property type="entry name" value="Peptidase_S8/S53_dom"/>
</dbReference>
<protein>
    <submittedName>
        <fullName evidence="11">Peptidase S8 and S53 subtilisin kexin sedolisin</fullName>
    </submittedName>
</protein>
<dbReference type="STRING" id="298654.FraEuI1c_1888"/>
<feature type="active site" description="Charge relay system" evidence="5 6">
    <location>
        <position position="498"/>
    </location>
</feature>
<dbReference type="OrthoDB" id="9813435at2"/>
<dbReference type="HOGENOM" id="CLU_011263_17_3_11"/>
<dbReference type="KEGG" id="fri:FraEuI1c_1888"/>
<evidence type="ECO:0000256" key="7">
    <source>
        <dbReference type="RuleBase" id="RU003355"/>
    </source>
</evidence>
<dbReference type="PROSITE" id="PS00138">
    <property type="entry name" value="SUBTILASE_SER"/>
    <property type="match status" value="1"/>
</dbReference>
<dbReference type="InterPro" id="IPR050131">
    <property type="entry name" value="Peptidase_S8_subtilisin-like"/>
</dbReference>
<evidence type="ECO:0000256" key="8">
    <source>
        <dbReference type="SAM" id="MobiDB-lite"/>
    </source>
</evidence>
<dbReference type="InterPro" id="IPR023827">
    <property type="entry name" value="Peptidase_S8_Asp-AS"/>
</dbReference>
<name>E3JCU9_PSEI1</name>
<feature type="domain" description="Peptidase S8/S53" evidence="10">
    <location>
        <begin position="184"/>
        <end position="547"/>
    </location>
</feature>
<dbReference type="Gene3D" id="3.40.50.200">
    <property type="entry name" value="Peptidase S8/S53 domain"/>
    <property type="match status" value="1"/>
</dbReference>
<feature type="compositionally biased region" description="Polar residues" evidence="8">
    <location>
        <begin position="120"/>
        <end position="129"/>
    </location>
</feature>
<dbReference type="PANTHER" id="PTHR43806:SF11">
    <property type="entry name" value="CEREVISIN-RELATED"/>
    <property type="match status" value="1"/>
</dbReference>
<evidence type="ECO:0000256" key="4">
    <source>
        <dbReference type="ARBA" id="ARBA00022825"/>
    </source>
</evidence>
<gene>
    <name evidence="11" type="ordered locus">FraEuI1c_1888</name>
</gene>
<dbReference type="InterPro" id="IPR023828">
    <property type="entry name" value="Peptidase_S8_Ser-AS"/>
</dbReference>
<evidence type="ECO:0000256" key="9">
    <source>
        <dbReference type="SAM" id="SignalP"/>
    </source>
</evidence>
<dbReference type="PRINTS" id="PR00723">
    <property type="entry name" value="SUBTILISIN"/>
</dbReference>
<dbReference type="PROSITE" id="PS00137">
    <property type="entry name" value="SUBTILASE_HIS"/>
    <property type="match status" value="1"/>
</dbReference>
<feature type="region of interest" description="Disordered" evidence="8">
    <location>
        <begin position="113"/>
        <end position="158"/>
    </location>
</feature>
<dbReference type="SUPFAM" id="SSF52743">
    <property type="entry name" value="Subtilisin-like"/>
    <property type="match status" value="1"/>
</dbReference>
<dbReference type="InterPro" id="IPR022398">
    <property type="entry name" value="Peptidase_S8_His-AS"/>
</dbReference>
<dbReference type="PANTHER" id="PTHR43806">
    <property type="entry name" value="PEPTIDASE S8"/>
    <property type="match status" value="1"/>
</dbReference>
<feature type="chain" id="PRO_5003171814" evidence="9">
    <location>
        <begin position="45"/>
        <end position="587"/>
    </location>
</feature>
<dbReference type="InterPro" id="IPR036852">
    <property type="entry name" value="Peptidase_S8/S53_dom_sf"/>
</dbReference>
<keyword evidence="4 6" id="KW-0720">Serine protease</keyword>
<dbReference type="GO" id="GO:0004252">
    <property type="term" value="F:serine-type endopeptidase activity"/>
    <property type="evidence" value="ECO:0007669"/>
    <property type="project" value="UniProtKB-UniRule"/>
</dbReference>
<evidence type="ECO:0000313" key="11">
    <source>
        <dbReference type="EMBL" id="ADP79939.1"/>
    </source>
</evidence>
<evidence type="ECO:0000256" key="3">
    <source>
        <dbReference type="ARBA" id="ARBA00022801"/>
    </source>
</evidence>
<dbReference type="Pfam" id="PF00082">
    <property type="entry name" value="Peptidase_S8"/>
    <property type="match status" value="1"/>
</dbReference>
<dbReference type="Proteomes" id="UP000002484">
    <property type="component" value="Chromosome"/>
</dbReference>
<dbReference type="InParanoid" id="E3JCU9"/>
<evidence type="ECO:0000259" key="10">
    <source>
        <dbReference type="Pfam" id="PF00082"/>
    </source>
</evidence>
<keyword evidence="3 6" id="KW-0378">Hydrolase</keyword>
<feature type="signal peptide" evidence="9">
    <location>
        <begin position="1"/>
        <end position="44"/>
    </location>
</feature>
<dbReference type="PROSITE" id="PS51892">
    <property type="entry name" value="SUBTILASE"/>
    <property type="match status" value="1"/>
</dbReference>
<dbReference type="RefSeq" id="WP_013423058.1">
    <property type="nucleotide sequence ID" value="NC_014666.1"/>
</dbReference>
<dbReference type="GO" id="GO:0006508">
    <property type="term" value="P:proteolysis"/>
    <property type="evidence" value="ECO:0007669"/>
    <property type="project" value="UniProtKB-KW"/>
</dbReference>
<evidence type="ECO:0000256" key="1">
    <source>
        <dbReference type="ARBA" id="ARBA00011073"/>
    </source>
</evidence>
<dbReference type="PROSITE" id="PS00136">
    <property type="entry name" value="SUBTILASE_ASP"/>
    <property type="match status" value="1"/>
</dbReference>
<keyword evidence="2 6" id="KW-0645">Protease</keyword>
<feature type="region of interest" description="Disordered" evidence="8">
    <location>
        <begin position="1"/>
        <end position="20"/>
    </location>
</feature>
<dbReference type="eggNOG" id="COG1404">
    <property type="taxonomic scope" value="Bacteria"/>
</dbReference>
<evidence type="ECO:0000313" key="12">
    <source>
        <dbReference type="Proteomes" id="UP000002484"/>
    </source>
</evidence>